<dbReference type="InterPro" id="IPR003594">
    <property type="entry name" value="HATPase_dom"/>
</dbReference>
<organism evidence="4 5">
    <name type="scientific">Hymenobacter humi</name>
    <dbReference type="NCBI Taxonomy" id="1411620"/>
    <lineage>
        <taxon>Bacteria</taxon>
        <taxon>Pseudomonadati</taxon>
        <taxon>Bacteroidota</taxon>
        <taxon>Cytophagia</taxon>
        <taxon>Cytophagales</taxon>
        <taxon>Hymenobacteraceae</taxon>
        <taxon>Hymenobacter</taxon>
    </lineage>
</organism>
<evidence type="ECO:0000313" key="5">
    <source>
        <dbReference type="Proteomes" id="UP001596513"/>
    </source>
</evidence>
<name>A0ABW2U7Y0_9BACT</name>
<keyword evidence="4" id="KW-0808">Transferase</keyword>
<dbReference type="PROSITE" id="PS50109">
    <property type="entry name" value="HIS_KIN"/>
    <property type="match status" value="1"/>
</dbReference>
<dbReference type="EMBL" id="JBHTEK010000001">
    <property type="protein sequence ID" value="MFC7669605.1"/>
    <property type="molecule type" value="Genomic_DNA"/>
</dbReference>
<dbReference type="Pfam" id="PF02518">
    <property type="entry name" value="HATPase_c"/>
    <property type="match status" value="1"/>
</dbReference>
<dbReference type="InterPro" id="IPR005467">
    <property type="entry name" value="His_kinase_dom"/>
</dbReference>
<proteinExistence type="predicted"/>
<evidence type="ECO:0000259" key="3">
    <source>
        <dbReference type="PROSITE" id="PS50109"/>
    </source>
</evidence>
<sequence>MLTTDFDPHLGLVKVVSSDIRRVLINLFTNALYALAQRKHQLGSDYTPQLRVVTKRRAKYIEIRVRDNGPGMSPEVQQKVFQPFFTTKPPGEGTGLGLSLSHDIVATGHGGTLTVASEEGKYAEFCLALPVK</sequence>
<dbReference type="SUPFAM" id="SSF55874">
    <property type="entry name" value="ATPase domain of HSP90 chaperone/DNA topoisomerase II/histidine kinase"/>
    <property type="match status" value="1"/>
</dbReference>
<comment type="catalytic activity">
    <reaction evidence="1">
        <text>ATP + protein L-histidine = ADP + protein N-phospho-L-histidine.</text>
        <dbReference type="EC" id="2.7.13.3"/>
    </reaction>
</comment>
<dbReference type="InterPro" id="IPR004358">
    <property type="entry name" value="Sig_transdc_His_kin-like_C"/>
</dbReference>
<evidence type="ECO:0000256" key="1">
    <source>
        <dbReference type="ARBA" id="ARBA00000085"/>
    </source>
</evidence>
<comment type="caution">
    <text evidence="4">The sequence shown here is derived from an EMBL/GenBank/DDBJ whole genome shotgun (WGS) entry which is preliminary data.</text>
</comment>
<dbReference type="EC" id="2.7.13.3" evidence="2"/>
<keyword evidence="5" id="KW-1185">Reference proteome</keyword>
<protein>
    <recommendedName>
        <fullName evidence="2">histidine kinase</fullName>
        <ecNumber evidence="2">2.7.13.3</ecNumber>
    </recommendedName>
</protein>
<dbReference type="PRINTS" id="PR00344">
    <property type="entry name" value="BCTRLSENSOR"/>
</dbReference>
<feature type="domain" description="Histidine kinase" evidence="3">
    <location>
        <begin position="1"/>
        <end position="132"/>
    </location>
</feature>
<dbReference type="Proteomes" id="UP001596513">
    <property type="component" value="Unassembled WGS sequence"/>
</dbReference>
<dbReference type="GO" id="GO:0016301">
    <property type="term" value="F:kinase activity"/>
    <property type="evidence" value="ECO:0007669"/>
    <property type="project" value="UniProtKB-KW"/>
</dbReference>
<dbReference type="Gene3D" id="3.30.565.10">
    <property type="entry name" value="Histidine kinase-like ATPase, C-terminal domain"/>
    <property type="match status" value="1"/>
</dbReference>
<evidence type="ECO:0000256" key="2">
    <source>
        <dbReference type="ARBA" id="ARBA00012438"/>
    </source>
</evidence>
<evidence type="ECO:0000313" key="4">
    <source>
        <dbReference type="EMBL" id="MFC7669605.1"/>
    </source>
</evidence>
<accession>A0ABW2U7Y0</accession>
<keyword evidence="4" id="KW-0418">Kinase</keyword>
<gene>
    <name evidence="4" type="ORF">ACFQT0_21230</name>
</gene>
<dbReference type="RefSeq" id="WP_380205097.1">
    <property type="nucleotide sequence ID" value="NZ_JBHTEK010000001.1"/>
</dbReference>
<dbReference type="PANTHER" id="PTHR43065:SF42">
    <property type="entry name" value="TWO-COMPONENT SENSOR PPRA"/>
    <property type="match status" value="1"/>
</dbReference>
<dbReference type="SMART" id="SM00387">
    <property type="entry name" value="HATPase_c"/>
    <property type="match status" value="1"/>
</dbReference>
<reference evidence="5" key="1">
    <citation type="journal article" date="2019" name="Int. J. Syst. Evol. Microbiol.">
        <title>The Global Catalogue of Microorganisms (GCM) 10K type strain sequencing project: providing services to taxonomists for standard genome sequencing and annotation.</title>
        <authorList>
            <consortium name="The Broad Institute Genomics Platform"/>
            <consortium name="The Broad Institute Genome Sequencing Center for Infectious Disease"/>
            <person name="Wu L."/>
            <person name="Ma J."/>
        </authorList>
    </citation>
    <scope>NUCLEOTIDE SEQUENCE [LARGE SCALE GENOMIC DNA]</scope>
    <source>
        <strain evidence="5">JCM 19635</strain>
    </source>
</reference>
<dbReference type="InterPro" id="IPR036890">
    <property type="entry name" value="HATPase_C_sf"/>
</dbReference>
<dbReference type="PANTHER" id="PTHR43065">
    <property type="entry name" value="SENSOR HISTIDINE KINASE"/>
    <property type="match status" value="1"/>
</dbReference>